<dbReference type="InterPro" id="IPR029095">
    <property type="entry name" value="NarX-like_N"/>
</dbReference>
<comment type="caution">
    <text evidence="12">The sequence shown here is derived from an EMBL/GenBank/DDBJ whole genome shotgun (WGS) entry which is preliminary data.</text>
</comment>
<dbReference type="Pfam" id="PF00672">
    <property type="entry name" value="HAMP"/>
    <property type="match status" value="1"/>
</dbReference>
<comment type="subcellular location">
    <subcellularLocation>
        <location evidence="1">Membrane</location>
        <topology evidence="1">Multi-pass membrane protein</topology>
    </subcellularLocation>
</comment>
<keyword evidence="4 9" id="KW-0472">Membrane</keyword>
<evidence type="ECO:0000256" key="7">
    <source>
        <dbReference type="PROSITE-ProRule" id="PRU00284"/>
    </source>
</evidence>
<evidence type="ECO:0000256" key="9">
    <source>
        <dbReference type="SAM" id="Phobius"/>
    </source>
</evidence>
<keyword evidence="2 9" id="KW-0812">Transmembrane</keyword>
<evidence type="ECO:0000256" key="2">
    <source>
        <dbReference type="ARBA" id="ARBA00022692"/>
    </source>
</evidence>
<dbReference type="Pfam" id="PF13675">
    <property type="entry name" value="PilJ"/>
    <property type="match status" value="1"/>
</dbReference>
<keyword evidence="13" id="KW-1185">Reference proteome</keyword>
<dbReference type="PROSITE" id="PS50885">
    <property type="entry name" value="HAMP"/>
    <property type="match status" value="1"/>
</dbReference>
<evidence type="ECO:0000313" key="12">
    <source>
        <dbReference type="EMBL" id="MBU5485733.1"/>
    </source>
</evidence>
<dbReference type="SMART" id="SM00304">
    <property type="entry name" value="HAMP"/>
    <property type="match status" value="1"/>
</dbReference>
<evidence type="ECO:0000256" key="5">
    <source>
        <dbReference type="ARBA" id="ARBA00023224"/>
    </source>
</evidence>
<evidence type="ECO:0000259" key="10">
    <source>
        <dbReference type="PROSITE" id="PS50111"/>
    </source>
</evidence>
<feature type="domain" description="HAMP" evidence="11">
    <location>
        <begin position="204"/>
        <end position="258"/>
    </location>
</feature>
<dbReference type="SMART" id="SM00283">
    <property type="entry name" value="MA"/>
    <property type="match status" value="1"/>
</dbReference>
<dbReference type="InterPro" id="IPR004089">
    <property type="entry name" value="MCPsignal_dom"/>
</dbReference>
<dbReference type="CDD" id="cd06225">
    <property type="entry name" value="HAMP"/>
    <property type="match status" value="1"/>
</dbReference>
<accession>A0ABS6EKJ2</accession>
<feature type="coiled-coil region" evidence="8">
    <location>
        <begin position="450"/>
        <end position="533"/>
    </location>
</feature>
<protein>
    <submittedName>
        <fullName evidence="12">Methyl-accepting chemotaxis protein</fullName>
    </submittedName>
</protein>
<reference evidence="12 13" key="1">
    <citation type="submission" date="2021-06" db="EMBL/GenBank/DDBJ databases">
        <authorList>
            <person name="Sun Q."/>
            <person name="Li D."/>
        </authorList>
    </citation>
    <scope>NUCLEOTIDE SEQUENCE [LARGE SCALE GENOMIC DNA]</scope>
    <source>
        <strain evidence="12 13">MSJ-11</strain>
    </source>
</reference>
<dbReference type="EMBL" id="JAHLQF010000004">
    <property type="protein sequence ID" value="MBU5485733.1"/>
    <property type="molecule type" value="Genomic_DNA"/>
</dbReference>
<proteinExistence type="inferred from homology"/>
<evidence type="ECO:0000256" key="8">
    <source>
        <dbReference type="SAM" id="Coils"/>
    </source>
</evidence>
<evidence type="ECO:0000256" key="4">
    <source>
        <dbReference type="ARBA" id="ARBA00023136"/>
    </source>
</evidence>
<name>A0ABS6EKJ2_9CLOT</name>
<dbReference type="Pfam" id="PF00015">
    <property type="entry name" value="MCPsignal"/>
    <property type="match status" value="1"/>
</dbReference>
<dbReference type="Proteomes" id="UP000726170">
    <property type="component" value="Unassembled WGS sequence"/>
</dbReference>
<dbReference type="RefSeq" id="WP_216440306.1">
    <property type="nucleotide sequence ID" value="NZ_JAHLQF010000004.1"/>
</dbReference>
<feature type="domain" description="Methyl-accepting transducer" evidence="10">
    <location>
        <begin position="277"/>
        <end position="548"/>
    </location>
</feature>
<dbReference type="PROSITE" id="PS50111">
    <property type="entry name" value="CHEMOTAXIS_TRANSDUC_2"/>
    <property type="match status" value="1"/>
</dbReference>
<organism evidence="12 13">
    <name type="scientific">Clostridium mobile</name>
    <dbReference type="NCBI Taxonomy" id="2841512"/>
    <lineage>
        <taxon>Bacteria</taxon>
        <taxon>Bacillati</taxon>
        <taxon>Bacillota</taxon>
        <taxon>Clostridia</taxon>
        <taxon>Eubacteriales</taxon>
        <taxon>Clostridiaceae</taxon>
        <taxon>Clostridium</taxon>
    </lineage>
</organism>
<gene>
    <name evidence="12" type="ORF">KQI86_15540</name>
</gene>
<evidence type="ECO:0000256" key="1">
    <source>
        <dbReference type="ARBA" id="ARBA00004141"/>
    </source>
</evidence>
<evidence type="ECO:0000256" key="6">
    <source>
        <dbReference type="ARBA" id="ARBA00029447"/>
    </source>
</evidence>
<keyword evidence="3 9" id="KW-1133">Transmembrane helix</keyword>
<evidence type="ECO:0000256" key="3">
    <source>
        <dbReference type="ARBA" id="ARBA00022989"/>
    </source>
</evidence>
<dbReference type="InterPro" id="IPR003660">
    <property type="entry name" value="HAMP_dom"/>
</dbReference>
<sequence length="563" mass="62712">MKDINKGTMKIKTKLFLVLILVTALILSIIATNFYTLSKLNGDAAAINLSGSERMRSYKLAYITNLYIYETDSTKKSQLKEDILKEINTFDKILIGLEKGDKELNLIPVQDEHSIEKLNSINSKWSKMKETYNSIINTEDINLQKNNSQYIIENVNDVVGEVNELVNNLDDISAKKVTFSKNISIVFFLLALGILLFIFRFIINTIIMPIENIKNNMKDIASGEGDLTKRILIKSNDEIGELALWFNSFVENIHTIVSNVVITTKNTKETSEQISAIAIQNTEATETISLSAQSVSTGSNTQTNEVENLFSKVEEVTNEIKEINTIIKNVAGNSKQSEQEALNGNDKIVETKEQLDLVRETINEMDGKMTLLDTNSKEISKIIELITNISSQTNLLALNASIEAARAGELGKGFAVVAEEVRKLADETEDAARQIVPFIKEVQGNVYSIKDNMLEVIKELDKEFAVLNETIDTLHVILEGSKNTALGIDSAKGIMMNLDNNLENIKEIFIDIMNITRENSANMQNVAAAAEEQSASSEEMSSSIDNLFSMILDLHNKVSGFRV</sequence>
<keyword evidence="5 7" id="KW-0807">Transducer</keyword>
<dbReference type="PANTHER" id="PTHR32089">
    <property type="entry name" value="METHYL-ACCEPTING CHEMOTAXIS PROTEIN MCPB"/>
    <property type="match status" value="1"/>
</dbReference>
<evidence type="ECO:0000259" key="11">
    <source>
        <dbReference type="PROSITE" id="PS50885"/>
    </source>
</evidence>
<comment type="similarity">
    <text evidence="6">Belongs to the methyl-accepting chemotaxis (MCP) protein family.</text>
</comment>
<dbReference type="PANTHER" id="PTHR32089:SF112">
    <property type="entry name" value="LYSOZYME-LIKE PROTEIN-RELATED"/>
    <property type="match status" value="1"/>
</dbReference>
<evidence type="ECO:0000313" key="13">
    <source>
        <dbReference type="Proteomes" id="UP000726170"/>
    </source>
</evidence>
<keyword evidence="8" id="KW-0175">Coiled coil</keyword>
<feature type="transmembrane region" description="Helical" evidence="9">
    <location>
        <begin position="185"/>
        <end position="207"/>
    </location>
</feature>